<proteinExistence type="predicted"/>
<dbReference type="AlphaFoldDB" id="A0A1G5SE07"/>
<dbReference type="GO" id="GO:0016740">
    <property type="term" value="F:transferase activity"/>
    <property type="evidence" value="ECO:0007669"/>
    <property type="project" value="UniProtKB-KW"/>
</dbReference>
<evidence type="ECO:0000259" key="2">
    <source>
        <dbReference type="Pfam" id="PF00535"/>
    </source>
</evidence>
<sequence length="301" mass="33985">MNYQVPITALIVNYNAGELLVDCALALSTQVGQIIVVDNASTDTSIVRLKDAFFGDGQLNIISLQKNVGFAAGCNLGLSAVVFPYILFINPDCLISSDAVERLRQVIESDRRTGMVGGRLLNADGSEQGGSRRAIPTPWRAFVRATGLYRFARFFPTLFFDFHLHHQPLPDQPIEVEAISGALMLVRRQAIDAVGIWDEGYFLHCEDLDWCMRFRQKNWKILFVPDVPVLHHQGACSHARPFFVAWHKHRGMLRFYRKFFLHRYPVGLTWLVAIGITMRFSVIVLYHVGVSLLKSTGLHRG</sequence>
<dbReference type="Pfam" id="PF00535">
    <property type="entry name" value="Glycos_transf_2"/>
    <property type="match status" value="1"/>
</dbReference>
<dbReference type="InterPro" id="IPR001173">
    <property type="entry name" value="Glyco_trans_2-like"/>
</dbReference>
<dbReference type="InterPro" id="IPR029044">
    <property type="entry name" value="Nucleotide-diphossugar_trans"/>
</dbReference>
<dbReference type="PANTHER" id="PTHR43179:SF7">
    <property type="entry name" value="RHAMNOSYLTRANSFERASE WBBL"/>
    <property type="match status" value="1"/>
</dbReference>
<gene>
    <name evidence="3" type="ORF">NSMM_370127</name>
</gene>
<dbReference type="PANTHER" id="PTHR43179">
    <property type="entry name" value="RHAMNOSYLTRANSFERASE WBBL"/>
    <property type="match status" value="1"/>
</dbReference>
<keyword evidence="4" id="KW-1185">Reference proteome</keyword>
<keyword evidence="1" id="KW-1133">Transmembrane helix</keyword>
<protein>
    <submittedName>
        <fullName evidence="3">Glycosyl transferase family 2</fullName>
    </submittedName>
</protein>
<dbReference type="Gene3D" id="3.90.550.10">
    <property type="entry name" value="Spore Coat Polysaccharide Biosynthesis Protein SpsA, Chain A"/>
    <property type="match status" value="1"/>
</dbReference>
<keyword evidence="1" id="KW-0812">Transmembrane</keyword>
<name>A0A1G5SE07_9PROT</name>
<feature type="transmembrane region" description="Helical" evidence="1">
    <location>
        <begin position="264"/>
        <end position="288"/>
    </location>
</feature>
<evidence type="ECO:0000313" key="4">
    <source>
        <dbReference type="Proteomes" id="UP000198729"/>
    </source>
</evidence>
<dbReference type="CDD" id="cd04186">
    <property type="entry name" value="GT_2_like_c"/>
    <property type="match status" value="1"/>
</dbReference>
<keyword evidence="3" id="KW-0808">Transferase</keyword>
<dbReference type="EMBL" id="FMWO01000044">
    <property type="protein sequence ID" value="SCZ85348.1"/>
    <property type="molecule type" value="Genomic_DNA"/>
</dbReference>
<dbReference type="SUPFAM" id="SSF53448">
    <property type="entry name" value="Nucleotide-diphospho-sugar transferases"/>
    <property type="match status" value="1"/>
</dbReference>
<dbReference type="Proteomes" id="UP000198729">
    <property type="component" value="Unassembled WGS sequence"/>
</dbReference>
<accession>A0A1G5SE07</accession>
<evidence type="ECO:0000256" key="1">
    <source>
        <dbReference type="SAM" id="Phobius"/>
    </source>
</evidence>
<keyword evidence="1" id="KW-0472">Membrane</keyword>
<dbReference type="OrthoDB" id="9771846at2"/>
<organism evidence="3 4">
    <name type="scientific">Nitrosomonas mobilis</name>
    <dbReference type="NCBI Taxonomy" id="51642"/>
    <lineage>
        <taxon>Bacteria</taxon>
        <taxon>Pseudomonadati</taxon>
        <taxon>Pseudomonadota</taxon>
        <taxon>Betaproteobacteria</taxon>
        <taxon>Nitrosomonadales</taxon>
        <taxon>Nitrosomonadaceae</taxon>
        <taxon>Nitrosomonas</taxon>
    </lineage>
</organism>
<feature type="domain" description="Glycosyltransferase 2-like" evidence="2">
    <location>
        <begin position="9"/>
        <end position="140"/>
    </location>
</feature>
<reference evidence="3 4" key="1">
    <citation type="submission" date="2016-10" db="EMBL/GenBank/DDBJ databases">
        <authorList>
            <person name="de Groot N.N."/>
        </authorList>
    </citation>
    <scope>NUCLEOTIDE SEQUENCE [LARGE SCALE GENOMIC DNA]</scope>
    <source>
        <strain evidence="3">1</strain>
    </source>
</reference>
<dbReference type="STRING" id="51642.NSMM_370127"/>
<evidence type="ECO:0000313" key="3">
    <source>
        <dbReference type="EMBL" id="SCZ85348.1"/>
    </source>
</evidence>